<evidence type="ECO:0000313" key="2">
    <source>
        <dbReference type="Proteomes" id="UP000682811"/>
    </source>
</evidence>
<dbReference type="SUPFAM" id="SSF53756">
    <property type="entry name" value="UDP-Glycosyltransferase/glycogen phosphorylase"/>
    <property type="match status" value="1"/>
</dbReference>
<reference evidence="1 2" key="1">
    <citation type="submission" date="2021-03" db="EMBL/GenBank/DDBJ databases">
        <title>Antimicrobial resistance genes in bacteria isolated from Japanese honey, and their potential for conferring macrolide and lincosamide resistance in the American foulbrood pathogen Paenibacillus larvae.</title>
        <authorList>
            <person name="Okamoto M."/>
            <person name="Kumagai M."/>
            <person name="Kanamori H."/>
            <person name="Takamatsu D."/>
        </authorList>
    </citation>
    <scope>NUCLEOTIDE SEQUENCE [LARGE SCALE GENOMIC DNA]</scope>
    <source>
        <strain evidence="1 2">J34TS1</strain>
    </source>
</reference>
<evidence type="ECO:0000313" key="1">
    <source>
        <dbReference type="EMBL" id="GIO49109.1"/>
    </source>
</evidence>
<sequence length="420" mass="47489">MKESVIIVSDYIEGEPVVASVRFAGLMEYFRQRFELIVIHDGKYGTKPSRFASASFEYTTADSMLTQPMRGGRTHEKSGAFRRYAENMLRKKWILSAWRNYKYSKFKFDRMNASLYAELDRLLLETEVKAVFVTVPDVYGLYVLDYIKRKSPHLPSIIEIRDIINHSIGEGNPKYVLKQAEQMVPKLADGVIAVSEGIHQHYRIRNPVLEMELVKNGYDEECFEGAVFQPVSLAKGRMILAHIGSIYKGRNVKALIEGLQIFSERKGIDVELHIAGLLDRQAISDMDSAADAESGVTLHIHGSLEHEQAVRLLREADAAVILTHTHGSDYAIPGKTFEYIGACKPILAVTEDRELSALVQGRYGECAGHEANGIAQALERLSGATYDFSNRREYSRKFQAERILQFMEQIMLDGRNVKSE</sequence>
<organism evidence="1 2">
    <name type="scientific">Paenibacillus azoreducens</name>
    <dbReference type="NCBI Taxonomy" id="116718"/>
    <lineage>
        <taxon>Bacteria</taxon>
        <taxon>Bacillati</taxon>
        <taxon>Bacillota</taxon>
        <taxon>Bacilli</taxon>
        <taxon>Bacillales</taxon>
        <taxon>Paenibacillaceae</taxon>
        <taxon>Paenibacillus</taxon>
    </lineage>
</organism>
<dbReference type="EMBL" id="BORT01000019">
    <property type="protein sequence ID" value="GIO49109.1"/>
    <property type="molecule type" value="Genomic_DNA"/>
</dbReference>
<dbReference type="Gene3D" id="3.40.50.2000">
    <property type="entry name" value="Glycogen Phosphorylase B"/>
    <property type="match status" value="2"/>
</dbReference>
<dbReference type="Proteomes" id="UP000682811">
    <property type="component" value="Unassembled WGS sequence"/>
</dbReference>
<accession>A0A919YER0</accession>
<keyword evidence="2" id="KW-1185">Reference proteome</keyword>
<evidence type="ECO:0008006" key="3">
    <source>
        <dbReference type="Google" id="ProtNLM"/>
    </source>
</evidence>
<proteinExistence type="predicted"/>
<comment type="caution">
    <text evidence="1">The sequence shown here is derived from an EMBL/GenBank/DDBJ whole genome shotgun (WGS) entry which is preliminary data.</text>
</comment>
<dbReference type="AlphaFoldDB" id="A0A919YER0"/>
<name>A0A919YER0_9BACL</name>
<protein>
    <recommendedName>
        <fullName evidence="3">Glycosyltransferase</fullName>
    </recommendedName>
</protein>
<dbReference type="RefSeq" id="WP_212979671.1">
    <property type="nucleotide sequence ID" value="NZ_AP025343.1"/>
</dbReference>
<gene>
    <name evidence="1" type="ORF">J34TS1_38740</name>
</gene>